<dbReference type="EMBL" id="UYRV01024971">
    <property type="protein sequence ID" value="VDK76628.1"/>
    <property type="molecule type" value="Genomic_DNA"/>
</dbReference>
<dbReference type="AlphaFoldDB" id="A0A3P6UCA1"/>
<dbReference type="Proteomes" id="UP000271889">
    <property type="component" value="Unassembled WGS sequence"/>
</dbReference>
<proteinExistence type="predicted"/>
<evidence type="ECO:0000313" key="1">
    <source>
        <dbReference type="EMBL" id="VDK76628.1"/>
    </source>
</evidence>
<gene>
    <name evidence="1" type="ORF">CGOC_LOCUS7256</name>
</gene>
<reference evidence="1 2" key="1">
    <citation type="submission" date="2018-11" db="EMBL/GenBank/DDBJ databases">
        <authorList>
            <consortium name="Pathogen Informatics"/>
        </authorList>
    </citation>
    <scope>NUCLEOTIDE SEQUENCE [LARGE SCALE GENOMIC DNA]</scope>
</reference>
<name>A0A3P6UCA1_CYLGO</name>
<sequence>MPLVPVRPPVDDPNNINSSLWTISHGFDGSTYDAWVIGIIWVNHQCSDCETRNQRRSAGRHKYDTARSL</sequence>
<protein>
    <submittedName>
        <fullName evidence="1">Uncharacterized protein</fullName>
    </submittedName>
</protein>
<organism evidence="1 2">
    <name type="scientific">Cylicostephanus goldi</name>
    <name type="common">Nematode worm</name>
    <dbReference type="NCBI Taxonomy" id="71465"/>
    <lineage>
        <taxon>Eukaryota</taxon>
        <taxon>Metazoa</taxon>
        <taxon>Ecdysozoa</taxon>
        <taxon>Nematoda</taxon>
        <taxon>Chromadorea</taxon>
        <taxon>Rhabditida</taxon>
        <taxon>Rhabditina</taxon>
        <taxon>Rhabditomorpha</taxon>
        <taxon>Strongyloidea</taxon>
        <taxon>Strongylidae</taxon>
        <taxon>Cylicostephanus</taxon>
    </lineage>
</organism>
<evidence type="ECO:0000313" key="2">
    <source>
        <dbReference type="Proteomes" id="UP000271889"/>
    </source>
</evidence>
<keyword evidence="2" id="KW-1185">Reference proteome</keyword>
<accession>A0A3P6UCA1</accession>